<keyword evidence="2" id="KW-0812">Transmembrane</keyword>
<accession>A0A6J6CAK0</accession>
<sequence length="153" mass="17321">MRITGRLNSYTLALLAVILVGVFTLAPSVQIWYEQRREIADYQALVEKSKQDLEGMQQERLRWDDEVYIRAQARDRLYFVMPGEVSFLVMDAEGIDISDTSGTVGAMLEEQRESSGFSLEVLASEKNWVEALLESTLRAGLEEPNQEPDSATE</sequence>
<gene>
    <name evidence="3" type="ORF">UFOPK1537_00138</name>
</gene>
<dbReference type="Pfam" id="PF04977">
    <property type="entry name" value="DivIC"/>
    <property type="match status" value="1"/>
</dbReference>
<evidence type="ECO:0000256" key="1">
    <source>
        <dbReference type="SAM" id="Coils"/>
    </source>
</evidence>
<organism evidence="3">
    <name type="scientific">freshwater metagenome</name>
    <dbReference type="NCBI Taxonomy" id="449393"/>
    <lineage>
        <taxon>unclassified sequences</taxon>
        <taxon>metagenomes</taxon>
        <taxon>ecological metagenomes</taxon>
    </lineage>
</organism>
<protein>
    <submittedName>
        <fullName evidence="3">Unannotated protein</fullName>
    </submittedName>
</protein>
<proteinExistence type="predicted"/>
<reference evidence="3" key="1">
    <citation type="submission" date="2020-05" db="EMBL/GenBank/DDBJ databases">
        <authorList>
            <person name="Chiriac C."/>
            <person name="Salcher M."/>
            <person name="Ghai R."/>
            <person name="Kavagutti S V."/>
        </authorList>
    </citation>
    <scope>NUCLEOTIDE SEQUENCE</scope>
</reference>
<feature type="transmembrane region" description="Helical" evidence="2">
    <location>
        <begin position="12"/>
        <end position="33"/>
    </location>
</feature>
<dbReference type="EMBL" id="CAEZSX010000010">
    <property type="protein sequence ID" value="CAB4548316.1"/>
    <property type="molecule type" value="Genomic_DNA"/>
</dbReference>
<dbReference type="InterPro" id="IPR007060">
    <property type="entry name" value="FtsL/DivIC"/>
</dbReference>
<evidence type="ECO:0000313" key="3">
    <source>
        <dbReference type="EMBL" id="CAB4548316.1"/>
    </source>
</evidence>
<evidence type="ECO:0000256" key="2">
    <source>
        <dbReference type="SAM" id="Phobius"/>
    </source>
</evidence>
<dbReference type="AlphaFoldDB" id="A0A6J6CAK0"/>
<keyword evidence="2" id="KW-0472">Membrane</keyword>
<name>A0A6J6CAK0_9ZZZZ</name>
<keyword evidence="1" id="KW-0175">Coiled coil</keyword>
<keyword evidence="2" id="KW-1133">Transmembrane helix</keyword>
<feature type="coiled-coil region" evidence="1">
    <location>
        <begin position="39"/>
        <end position="66"/>
    </location>
</feature>